<comment type="caution">
    <text evidence="1">The sequence shown here is derived from an EMBL/GenBank/DDBJ whole genome shotgun (WGS) entry which is preliminary data.</text>
</comment>
<protein>
    <submittedName>
        <fullName evidence="1">Uncharacterized protein</fullName>
    </submittedName>
</protein>
<evidence type="ECO:0000313" key="2">
    <source>
        <dbReference type="Proteomes" id="UP001177021"/>
    </source>
</evidence>
<accession>A0ACB0IIA3</accession>
<sequence>MIACIAITIGFRTTTEIGNAYGIAVVFVMSLTSSLLVLIMIMIWKTNIFLVITYVLVISSLELVYLSSVLYKFNDGGYLPVAFAVFLMFIMFVWNNVYRRKYYYELNHKITPEKLKDITSDISLCRLPGLAMFYSELVQGIPPIFKHYVANVPALHSVLVFVSIKSFPISRVPMEERFLFRRVEPKEHNIFRCVVRYGYIDVRNENEPFEKLLVEKLKEFVVDEYHFSKKVIQDGKNDEPQEALDEENVQEEIEKEVEVVEKASRAGVVHLIGESEVTAGDGAGIAKRILIDYAYSFLKRNLRQSDKIFDVPHTRMVKVGMTYQL</sequence>
<keyword evidence="2" id="KW-1185">Reference proteome</keyword>
<reference evidence="1" key="1">
    <citation type="submission" date="2023-10" db="EMBL/GenBank/DDBJ databases">
        <authorList>
            <person name="Rodriguez Cubillos JULIANA M."/>
            <person name="De Vega J."/>
        </authorList>
    </citation>
    <scope>NUCLEOTIDE SEQUENCE</scope>
</reference>
<evidence type="ECO:0000313" key="1">
    <source>
        <dbReference type="EMBL" id="CAJ2632054.1"/>
    </source>
</evidence>
<dbReference type="Proteomes" id="UP001177021">
    <property type="component" value="Unassembled WGS sequence"/>
</dbReference>
<gene>
    <name evidence="1" type="ORF">MILVUS5_LOCUS3440</name>
</gene>
<dbReference type="EMBL" id="CASHSV030000001">
    <property type="protein sequence ID" value="CAJ2632054.1"/>
    <property type="molecule type" value="Genomic_DNA"/>
</dbReference>
<name>A0ACB0IIA3_TRIPR</name>
<organism evidence="1 2">
    <name type="scientific">Trifolium pratense</name>
    <name type="common">Red clover</name>
    <dbReference type="NCBI Taxonomy" id="57577"/>
    <lineage>
        <taxon>Eukaryota</taxon>
        <taxon>Viridiplantae</taxon>
        <taxon>Streptophyta</taxon>
        <taxon>Embryophyta</taxon>
        <taxon>Tracheophyta</taxon>
        <taxon>Spermatophyta</taxon>
        <taxon>Magnoliopsida</taxon>
        <taxon>eudicotyledons</taxon>
        <taxon>Gunneridae</taxon>
        <taxon>Pentapetalae</taxon>
        <taxon>rosids</taxon>
        <taxon>fabids</taxon>
        <taxon>Fabales</taxon>
        <taxon>Fabaceae</taxon>
        <taxon>Papilionoideae</taxon>
        <taxon>50 kb inversion clade</taxon>
        <taxon>NPAAA clade</taxon>
        <taxon>Hologalegina</taxon>
        <taxon>IRL clade</taxon>
        <taxon>Trifolieae</taxon>
        <taxon>Trifolium</taxon>
    </lineage>
</organism>
<proteinExistence type="predicted"/>